<feature type="binding site" evidence="2">
    <location>
        <position position="212"/>
    </location>
    <ligand>
        <name>substrate</name>
    </ligand>
</feature>
<sequence>MGESVRRVEGRVHIGPLTLESGEVLPEVELVYEDVGPPEAPVVLVCHALTGSHRTVGTSAAPGWWHPLVGVGKAIDPRRLRVITFNVLGGQDGSTGPRSVDPRSGRPYRAKFPFVTIRDMVRAQRLGLIELGVDHLVAVIGGSMGGMQVLEWGLMYPDFMDLLVPLAVTPATSAFAIAFNAVGRLAITSDPAWREGEYTEDDPPAVGLSLARMIGVLTYRTPEQFARRFGRSLKHGWGHDHREVAFQVESYLLYQGEKLVERFDANSYLYLLKAVDSHDIGRGRGGWREAARGYRARLVAVGFRGDLLYPPEEIRTFVEHARALGKDAVYAEVASEYGHDAFLVEGEQVGEILRRHAPELFPVPSSGRDEPPLVAVSRSASGKAAPSPVFG</sequence>
<feature type="domain" description="AB hydrolase-1" evidence="5">
    <location>
        <begin position="41"/>
        <end position="342"/>
    </location>
</feature>
<dbReference type="GO" id="GO:0009092">
    <property type="term" value="P:homoserine metabolic process"/>
    <property type="evidence" value="ECO:0007669"/>
    <property type="project" value="TreeGrafter"/>
</dbReference>
<evidence type="ECO:0000259" key="5">
    <source>
        <dbReference type="Pfam" id="PF00561"/>
    </source>
</evidence>
<feature type="active site" evidence="2 3">
    <location>
        <position position="339"/>
    </location>
</feature>
<comment type="catalytic activity">
    <reaction evidence="2">
        <text>L-homoserine + acetyl-CoA = O-acetyl-L-homoserine + CoA</text>
        <dbReference type="Rhea" id="RHEA:13701"/>
        <dbReference type="ChEBI" id="CHEBI:57287"/>
        <dbReference type="ChEBI" id="CHEBI:57288"/>
        <dbReference type="ChEBI" id="CHEBI:57476"/>
        <dbReference type="ChEBI" id="CHEBI:57716"/>
        <dbReference type="EC" id="2.3.1.31"/>
    </reaction>
</comment>
<comment type="subunit">
    <text evidence="2">Homodimer.</text>
</comment>
<evidence type="ECO:0000256" key="2">
    <source>
        <dbReference type="HAMAP-Rule" id="MF_00296"/>
    </source>
</evidence>
<dbReference type="Pfam" id="PF00561">
    <property type="entry name" value="Abhydrolase_1"/>
    <property type="match status" value="1"/>
</dbReference>
<comment type="similarity">
    <text evidence="2">Belongs to the AB hydrolase superfamily. MetX family.</text>
</comment>
<dbReference type="EMBL" id="PEBW01000007">
    <property type="protein sequence ID" value="PTQ51077.1"/>
    <property type="molecule type" value="Genomic_DNA"/>
</dbReference>
<keyword evidence="2" id="KW-0012">Acyltransferase</keyword>
<dbReference type="AlphaFoldDB" id="A0A2T5G4F8"/>
<feature type="active site" evidence="2 3">
    <location>
        <position position="306"/>
    </location>
</feature>
<organism evidence="6 7">
    <name type="scientific">Brockia lithotrophica</name>
    <dbReference type="NCBI Taxonomy" id="933949"/>
    <lineage>
        <taxon>Bacteria</taxon>
        <taxon>Bacillati</taxon>
        <taxon>Bacillota</taxon>
        <taxon>Bacilli</taxon>
        <taxon>Bacillales</taxon>
        <taxon>Bacillales Family X. Incertae Sedis</taxon>
        <taxon>Brockia</taxon>
    </lineage>
</organism>
<dbReference type="PANTHER" id="PTHR32268:SF11">
    <property type="entry name" value="HOMOSERINE O-ACETYLTRANSFERASE"/>
    <property type="match status" value="1"/>
</dbReference>
<feature type="active site" description="Nucleophile" evidence="2 3">
    <location>
        <position position="143"/>
    </location>
</feature>
<dbReference type="InterPro" id="IPR000073">
    <property type="entry name" value="AB_hydrolase_1"/>
</dbReference>
<comment type="pathway">
    <text evidence="2">Amino-acid biosynthesis; L-methionine biosynthesis via de novo pathway; O-acetyl-L-homoserine from L-homoserine: step 1/1.</text>
</comment>
<evidence type="ECO:0000256" key="1">
    <source>
        <dbReference type="ARBA" id="ARBA00022679"/>
    </source>
</evidence>
<comment type="caution">
    <text evidence="2">Lacks conserved residue(s) required for the propagation of feature annotation.</text>
</comment>
<keyword evidence="2" id="KW-0028">Amino-acid biosynthesis</keyword>
<dbReference type="PIRSF" id="PIRSF000443">
    <property type="entry name" value="Homoser_Ac_trans"/>
    <property type="match status" value="1"/>
</dbReference>
<dbReference type="PANTHER" id="PTHR32268">
    <property type="entry name" value="HOMOSERINE O-ACETYLTRANSFERASE"/>
    <property type="match status" value="1"/>
</dbReference>
<name>A0A2T5G4F8_9BACL</name>
<dbReference type="InterPro" id="IPR029058">
    <property type="entry name" value="AB_hydrolase_fold"/>
</dbReference>
<dbReference type="HAMAP" id="MF_00296">
    <property type="entry name" value="MetX_acyltransf"/>
    <property type="match status" value="1"/>
</dbReference>
<dbReference type="SUPFAM" id="SSF53474">
    <property type="entry name" value="alpha/beta-Hydrolases"/>
    <property type="match status" value="1"/>
</dbReference>
<comment type="caution">
    <text evidence="6">The sequence shown here is derived from an EMBL/GenBank/DDBJ whole genome shotgun (WGS) entry which is preliminary data.</text>
</comment>
<keyword evidence="2" id="KW-0963">Cytoplasm</keyword>
<dbReference type="UniPathway" id="UPA00051">
    <property type="reaction ID" value="UER00074"/>
</dbReference>
<gene>
    <name evidence="2" type="primary">metXA</name>
    <name evidence="6" type="ORF">BLITH_0507</name>
</gene>
<evidence type="ECO:0000256" key="4">
    <source>
        <dbReference type="SAM" id="MobiDB-lite"/>
    </source>
</evidence>
<dbReference type="Proteomes" id="UP000244016">
    <property type="component" value="Unassembled WGS sequence"/>
</dbReference>
<evidence type="ECO:0000313" key="6">
    <source>
        <dbReference type="EMBL" id="PTQ51077.1"/>
    </source>
</evidence>
<dbReference type="NCBIfam" id="TIGR01392">
    <property type="entry name" value="homoserO_Ac_trn"/>
    <property type="match status" value="1"/>
</dbReference>
<evidence type="ECO:0000313" key="7">
    <source>
        <dbReference type="Proteomes" id="UP000244016"/>
    </source>
</evidence>
<dbReference type="NCBIfam" id="NF001209">
    <property type="entry name" value="PRK00175.1"/>
    <property type="match status" value="1"/>
</dbReference>
<comment type="function">
    <text evidence="2">Transfers an acetyl group from acetyl-CoA to L-homoserine, forming acetyl-L-homoserine.</text>
</comment>
<keyword evidence="2" id="KW-0486">Methionine biosynthesis</keyword>
<keyword evidence="1 2" id="KW-0808">Transferase</keyword>
<dbReference type="EC" id="2.3.1.31" evidence="2"/>
<reference evidence="6 7" key="1">
    <citation type="submission" date="2017-08" db="EMBL/GenBank/DDBJ databases">
        <title>Burning lignite coal seam in the remote Altai Mountains harbors a hydrogen-driven thermophilic microbial community.</title>
        <authorList>
            <person name="Kadnikov V.V."/>
            <person name="Mardanov A.V."/>
            <person name="Ivasenko D."/>
            <person name="Beletsky A.V."/>
            <person name="Karnachuk O.V."/>
            <person name="Ravin N.V."/>
        </authorList>
    </citation>
    <scope>NUCLEOTIDE SEQUENCE [LARGE SCALE GENOMIC DNA]</scope>
    <source>
        <strain evidence="6">AL31</strain>
    </source>
</reference>
<dbReference type="InterPro" id="IPR008220">
    <property type="entry name" value="HAT_MetX-like"/>
</dbReference>
<proteinExistence type="inferred from homology"/>
<feature type="region of interest" description="Disordered" evidence="4">
    <location>
        <begin position="363"/>
        <end position="391"/>
    </location>
</feature>
<comment type="subcellular location">
    <subcellularLocation>
        <location evidence="2">Cytoplasm</location>
    </subcellularLocation>
</comment>
<dbReference type="GO" id="GO:0009086">
    <property type="term" value="P:methionine biosynthetic process"/>
    <property type="evidence" value="ECO:0007669"/>
    <property type="project" value="UniProtKB-UniRule"/>
</dbReference>
<protein>
    <recommendedName>
        <fullName evidence="2">Homoserine O-acetyltransferase</fullName>
        <shortName evidence="2">HAT</shortName>
        <ecNumber evidence="2">2.3.1.31</ecNumber>
    </recommendedName>
    <alternativeName>
        <fullName evidence="2">Homoserine transacetylase</fullName>
        <shortName evidence="2">HTA</shortName>
    </alternativeName>
</protein>
<dbReference type="Gene3D" id="3.40.50.1820">
    <property type="entry name" value="alpha/beta hydrolase"/>
    <property type="match status" value="1"/>
</dbReference>
<accession>A0A2T5G4F8</accession>
<dbReference type="GO" id="GO:0004414">
    <property type="term" value="F:homoserine O-acetyltransferase activity"/>
    <property type="evidence" value="ECO:0007669"/>
    <property type="project" value="UniProtKB-UniRule"/>
</dbReference>
<dbReference type="GO" id="GO:0005737">
    <property type="term" value="C:cytoplasm"/>
    <property type="evidence" value="ECO:0007669"/>
    <property type="project" value="UniProtKB-SubCell"/>
</dbReference>
<evidence type="ECO:0000256" key="3">
    <source>
        <dbReference type="PIRSR" id="PIRSR000443-1"/>
    </source>
</evidence>
<feature type="binding site" evidence="2">
    <location>
        <position position="340"/>
    </location>
    <ligand>
        <name>substrate</name>
    </ligand>
</feature>